<feature type="transmembrane region" description="Helical" evidence="5">
    <location>
        <begin position="206"/>
        <end position="226"/>
    </location>
</feature>
<evidence type="ECO:0000256" key="2">
    <source>
        <dbReference type="ARBA" id="ARBA00022692"/>
    </source>
</evidence>
<evidence type="ECO:0000256" key="1">
    <source>
        <dbReference type="ARBA" id="ARBA00004141"/>
    </source>
</evidence>
<accession>A0AA39R223</accession>
<organism evidence="6 7">
    <name type="scientific">Cladonia borealis</name>
    <dbReference type="NCBI Taxonomy" id="184061"/>
    <lineage>
        <taxon>Eukaryota</taxon>
        <taxon>Fungi</taxon>
        <taxon>Dikarya</taxon>
        <taxon>Ascomycota</taxon>
        <taxon>Pezizomycotina</taxon>
        <taxon>Lecanoromycetes</taxon>
        <taxon>OSLEUM clade</taxon>
        <taxon>Lecanoromycetidae</taxon>
        <taxon>Lecanorales</taxon>
        <taxon>Lecanorineae</taxon>
        <taxon>Cladoniaceae</taxon>
        <taxon>Cladonia</taxon>
    </lineage>
</organism>
<feature type="transmembrane region" description="Helical" evidence="5">
    <location>
        <begin position="12"/>
        <end position="32"/>
    </location>
</feature>
<feature type="transmembrane region" description="Helical" evidence="5">
    <location>
        <begin position="463"/>
        <end position="484"/>
    </location>
</feature>
<reference evidence="6" key="1">
    <citation type="submission" date="2023-03" db="EMBL/GenBank/DDBJ databases">
        <title>Complete genome of Cladonia borealis.</title>
        <authorList>
            <person name="Park H."/>
        </authorList>
    </citation>
    <scope>NUCLEOTIDE SEQUENCE</scope>
    <source>
        <strain evidence="6">ANT050790</strain>
    </source>
</reference>
<evidence type="ECO:0000313" key="6">
    <source>
        <dbReference type="EMBL" id="KAK0513370.1"/>
    </source>
</evidence>
<feature type="transmembrane region" description="Helical" evidence="5">
    <location>
        <begin position="370"/>
        <end position="388"/>
    </location>
</feature>
<keyword evidence="4 5" id="KW-0472">Membrane</keyword>
<dbReference type="SUPFAM" id="SSF103473">
    <property type="entry name" value="MFS general substrate transporter"/>
    <property type="match status" value="1"/>
</dbReference>
<evidence type="ECO:0000256" key="5">
    <source>
        <dbReference type="SAM" id="Phobius"/>
    </source>
</evidence>
<dbReference type="AlphaFoldDB" id="A0AA39R223"/>
<comment type="subcellular location">
    <subcellularLocation>
        <location evidence="1">Membrane</location>
        <topology evidence="1">Multi-pass membrane protein</topology>
    </subcellularLocation>
</comment>
<dbReference type="Gene3D" id="1.20.1250.20">
    <property type="entry name" value="MFS general substrate transporter like domains"/>
    <property type="match status" value="1"/>
</dbReference>
<keyword evidence="3 5" id="KW-1133">Transmembrane helix</keyword>
<dbReference type="PANTHER" id="PTHR23507">
    <property type="entry name" value="ZGC:174356"/>
    <property type="match status" value="1"/>
</dbReference>
<proteinExistence type="predicted"/>
<dbReference type="GO" id="GO:0016020">
    <property type="term" value="C:membrane"/>
    <property type="evidence" value="ECO:0007669"/>
    <property type="project" value="UniProtKB-SubCell"/>
</dbReference>
<feature type="transmembrane region" description="Helical" evidence="5">
    <location>
        <begin position="429"/>
        <end position="451"/>
    </location>
</feature>
<gene>
    <name evidence="6" type="ORF">JMJ35_004356</name>
</gene>
<sequence>MSRELPPRGMSVTRQIILLGAVLNVSYLATCIHKSSRVYLFQQAQCLNYYQANDPTKIDSHYQVDEALCKIHEVQSPLSILDGIDSFLQNLPGLLVLATYKEFLPIVGARSLIIVSVLFSCLGVLLSTIIFWLHQPWAPYLALLSFLYEIVGGGEITRIALTMMCIALISPPTRLTEFYNYISAFWVLSSVGGSAIGSVLLSRHVWLLNALSVLCFILAACLATAIPSGLGRGGESAEDTTPIIMASDDPDIQRTSPERDSLHREESTKHSLIGILLHSWHASYLSMLQLFRLPNPTFTVIVVFLLNGLAIRIEVLLPQYISLNLQWPLAMVNRILAFNSLVSSIVLFSLPTFRKVYLEPKMTTPQIDLFIVQAALTANMVGMVGFGFSSPALFFVLALCIYTAGSGVYDSLTAYGTLTLPPGEKVSEFYVHIGLINTLAALVGAPMWSWIFSVVLRSGFLPLGLPFWVCAALFGAGISGARLLKSWMASGLDSRRYERVVSNAMGE</sequence>
<dbReference type="Pfam" id="PF07690">
    <property type="entry name" value="MFS_1"/>
    <property type="match status" value="1"/>
</dbReference>
<dbReference type="InterPro" id="IPR011701">
    <property type="entry name" value="MFS"/>
</dbReference>
<keyword evidence="7" id="KW-1185">Reference proteome</keyword>
<evidence type="ECO:0000256" key="4">
    <source>
        <dbReference type="ARBA" id="ARBA00023136"/>
    </source>
</evidence>
<dbReference type="EMBL" id="JAFEKC020000008">
    <property type="protein sequence ID" value="KAK0513370.1"/>
    <property type="molecule type" value="Genomic_DNA"/>
</dbReference>
<evidence type="ECO:0000313" key="7">
    <source>
        <dbReference type="Proteomes" id="UP001166286"/>
    </source>
</evidence>
<name>A0AA39R223_9LECA</name>
<protein>
    <recommendedName>
        <fullName evidence="8">MFS transporter</fullName>
    </recommendedName>
</protein>
<dbReference type="InterPro" id="IPR036259">
    <property type="entry name" value="MFS_trans_sf"/>
</dbReference>
<evidence type="ECO:0008006" key="8">
    <source>
        <dbReference type="Google" id="ProtNLM"/>
    </source>
</evidence>
<dbReference type="Proteomes" id="UP001166286">
    <property type="component" value="Unassembled WGS sequence"/>
</dbReference>
<keyword evidence="2 5" id="KW-0812">Transmembrane</keyword>
<comment type="caution">
    <text evidence="6">The sequence shown here is derived from an EMBL/GenBank/DDBJ whole genome shotgun (WGS) entry which is preliminary data.</text>
</comment>
<feature type="transmembrane region" description="Helical" evidence="5">
    <location>
        <begin position="329"/>
        <end position="350"/>
    </location>
</feature>
<dbReference type="GO" id="GO:0022857">
    <property type="term" value="F:transmembrane transporter activity"/>
    <property type="evidence" value="ECO:0007669"/>
    <property type="project" value="InterPro"/>
</dbReference>
<feature type="transmembrane region" description="Helical" evidence="5">
    <location>
        <begin position="393"/>
        <end position="409"/>
    </location>
</feature>
<evidence type="ECO:0000256" key="3">
    <source>
        <dbReference type="ARBA" id="ARBA00022989"/>
    </source>
</evidence>
<dbReference type="PANTHER" id="PTHR23507:SF1">
    <property type="entry name" value="FI18259P1-RELATED"/>
    <property type="match status" value="1"/>
</dbReference>
<feature type="transmembrane region" description="Helical" evidence="5">
    <location>
        <begin position="297"/>
        <end position="317"/>
    </location>
</feature>
<feature type="transmembrane region" description="Helical" evidence="5">
    <location>
        <begin position="111"/>
        <end position="134"/>
    </location>
</feature>
<feature type="transmembrane region" description="Helical" evidence="5">
    <location>
        <begin position="181"/>
        <end position="200"/>
    </location>
</feature>